<feature type="chain" id="PRO_5008260450" description="Thioredoxin domain-containing protein" evidence="1">
    <location>
        <begin position="24"/>
        <end position="431"/>
    </location>
</feature>
<sequence>MRSFSTRLLVPLLAIFMVSGCGPEPSEIAGEPPLPVGFWHAGITLPGGEIDAGIEISRKDERYSASLINGPERVVIREVSYKDGLLLLRFPAFNSEIRARIVNGKLVGELILVKSKGATQSMPFVATAGAQRSDPASGSSVHDLSGRWAVQFHEADGSNTASVGEFSQRGSRLFGTFLNASGDYRYLTGFVRNNSFNLSTFDGAHAFLFSGTIDGNKITNADFWSGTSWHQTWSAARNTNAKLPDPYQLTHLKPGYERFEFAFPDLDGKTVSLDNERFAGKVVVVTLAGSWCPNSHDEARFMAPLYEKYRSKGLEVVALMYEHFDDPTLAGEQVTLFREKFNIAYTTLIAGTSSKSEAAETLPSLDAVHAFPTTIFIDRSGRVRKIHTGFSGPGTGEHYKVLTTEMTSLIETLLAEPAKPSSTTAAIKPGA</sequence>
<keyword evidence="1" id="KW-0732">Signal</keyword>
<dbReference type="SUPFAM" id="SSF52833">
    <property type="entry name" value="Thioredoxin-like"/>
    <property type="match status" value="1"/>
</dbReference>
<dbReference type="AlphaFoldDB" id="A0A193LLN4"/>
<reference evidence="3 4" key="1">
    <citation type="submission" date="2016-06" db="EMBL/GenBank/DDBJ databases">
        <title>Complete genome sequence of a deep-branching marine Gamma Proteobacterium Woeseia oceani type strain XK5.</title>
        <authorList>
            <person name="Mu D."/>
            <person name="Du Z."/>
        </authorList>
    </citation>
    <scope>NUCLEOTIDE SEQUENCE [LARGE SCALE GENOMIC DNA]</scope>
    <source>
        <strain evidence="3 4">XK5</strain>
    </source>
</reference>
<dbReference type="STRING" id="1548547.BA177_17805"/>
<evidence type="ECO:0000259" key="2">
    <source>
        <dbReference type="PROSITE" id="PS51352"/>
    </source>
</evidence>
<dbReference type="CDD" id="cd02966">
    <property type="entry name" value="TlpA_like_family"/>
    <property type="match status" value="1"/>
</dbReference>
<dbReference type="PANTHER" id="PTHR42852:SF13">
    <property type="entry name" value="PROTEIN DIPZ"/>
    <property type="match status" value="1"/>
</dbReference>
<dbReference type="InterPro" id="IPR036249">
    <property type="entry name" value="Thioredoxin-like_sf"/>
</dbReference>
<feature type="signal peptide" evidence="1">
    <location>
        <begin position="1"/>
        <end position="23"/>
    </location>
</feature>
<dbReference type="RefSeq" id="WP_068619640.1">
    <property type="nucleotide sequence ID" value="NZ_CP016268.1"/>
</dbReference>
<dbReference type="InterPro" id="IPR013766">
    <property type="entry name" value="Thioredoxin_domain"/>
</dbReference>
<feature type="domain" description="Thioredoxin" evidence="2">
    <location>
        <begin position="252"/>
        <end position="415"/>
    </location>
</feature>
<dbReference type="InterPro" id="IPR013740">
    <property type="entry name" value="Redoxin"/>
</dbReference>
<evidence type="ECO:0000256" key="1">
    <source>
        <dbReference type="SAM" id="SignalP"/>
    </source>
</evidence>
<dbReference type="EMBL" id="CP016268">
    <property type="protein sequence ID" value="ANO53371.1"/>
    <property type="molecule type" value="Genomic_DNA"/>
</dbReference>
<keyword evidence="4" id="KW-1185">Reference proteome</keyword>
<dbReference type="OrthoDB" id="9798454at2"/>
<dbReference type="GO" id="GO:0016491">
    <property type="term" value="F:oxidoreductase activity"/>
    <property type="evidence" value="ECO:0007669"/>
    <property type="project" value="InterPro"/>
</dbReference>
<dbReference type="Proteomes" id="UP000092695">
    <property type="component" value="Chromosome"/>
</dbReference>
<dbReference type="Gene3D" id="3.40.30.10">
    <property type="entry name" value="Glutaredoxin"/>
    <property type="match status" value="1"/>
</dbReference>
<dbReference type="InterPro" id="IPR050553">
    <property type="entry name" value="Thioredoxin_ResA/DsbE_sf"/>
</dbReference>
<protein>
    <recommendedName>
        <fullName evidence="2">Thioredoxin domain-containing protein</fullName>
    </recommendedName>
</protein>
<dbReference type="KEGG" id="woc:BA177_17805"/>
<proteinExistence type="predicted"/>
<organism evidence="3 4">
    <name type="scientific">Woeseia oceani</name>
    <dbReference type="NCBI Taxonomy" id="1548547"/>
    <lineage>
        <taxon>Bacteria</taxon>
        <taxon>Pseudomonadati</taxon>
        <taxon>Pseudomonadota</taxon>
        <taxon>Gammaproteobacteria</taxon>
        <taxon>Woeseiales</taxon>
        <taxon>Woeseiaceae</taxon>
        <taxon>Woeseia</taxon>
    </lineage>
</organism>
<evidence type="ECO:0000313" key="3">
    <source>
        <dbReference type="EMBL" id="ANO53371.1"/>
    </source>
</evidence>
<dbReference type="PROSITE" id="PS51257">
    <property type="entry name" value="PROKAR_LIPOPROTEIN"/>
    <property type="match status" value="1"/>
</dbReference>
<dbReference type="PROSITE" id="PS51352">
    <property type="entry name" value="THIOREDOXIN_2"/>
    <property type="match status" value="1"/>
</dbReference>
<dbReference type="PANTHER" id="PTHR42852">
    <property type="entry name" value="THIOL:DISULFIDE INTERCHANGE PROTEIN DSBE"/>
    <property type="match status" value="1"/>
</dbReference>
<accession>A0A193LLN4</accession>
<evidence type="ECO:0000313" key="4">
    <source>
        <dbReference type="Proteomes" id="UP000092695"/>
    </source>
</evidence>
<name>A0A193LLN4_9GAMM</name>
<gene>
    <name evidence="3" type="ORF">BA177_17805</name>
</gene>
<dbReference type="Pfam" id="PF08534">
    <property type="entry name" value="Redoxin"/>
    <property type="match status" value="1"/>
</dbReference>